<comment type="similarity">
    <text evidence="7">Belongs to the binding-protein-dependent transport system permease family.</text>
</comment>
<dbReference type="PANTHER" id="PTHR43227:SF11">
    <property type="entry name" value="BLL4140 PROTEIN"/>
    <property type="match status" value="1"/>
</dbReference>
<proteinExistence type="inferred from homology"/>
<dbReference type="AlphaFoldDB" id="A0A9X2DSC2"/>
<dbReference type="PANTHER" id="PTHR43227">
    <property type="entry name" value="BLL4140 PROTEIN"/>
    <property type="match status" value="1"/>
</dbReference>
<feature type="transmembrane region" description="Helical" evidence="7">
    <location>
        <begin position="70"/>
        <end position="94"/>
    </location>
</feature>
<dbReference type="GO" id="GO:0055085">
    <property type="term" value="P:transmembrane transport"/>
    <property type="evidence" value="ECO:0007669"/>
    <property type="project" value="InterPro"/>
</dbReference>
<dbReference type="InterPro" id="IPR035906">
    <property type="entry name" value="MetI-like_sf"/>
</dbReference>
<evidence type="ECO:0000256" key="1">
    <source>
        <dbReference type="ARBA" id="ARBA00004651"/>
    </source>
</evidence>
<dbReference type="Pfam" id="PF00528">
    <property type="entry name" value="BPD_transp_1"/>
    <property type="match status" value="1"/>
</dbReference>
<dbReference type="InterPro" id="IPR000515">
    <property type="entry name" value="MetI-like"/>
</dbReference>
<dbReference type="Proteomes" id="UP001139179">
    <property type="component" value="Unassembled WGS sequence"/>
</dbReference>
<keyword evidence="6 7" id="KW-0472">Membrane</keyword>
<dbReference type="GO" id="GO:0005886">
    <property type="term" value="C:plasma membrane"/>
    <property type="evidence" value="ECO:0007669"/>
    <property type="project" value="UniProtKB-SubCell"/>
</dbReference>
<evidence type="ECO:0000256" key="6">
    <source>
        <dbReference type="ARBA" id="ARBA00023136"/>
    </source>
</evidence>
<feature type="domain" description="ABC transmembrane type-1" evidence="8">
    <location>
        <begin position="66"/>
        <end position="280"/>
    </location>
</feature>
<dbReference type="PROSITE" id="PS50928">
    <property type="entry name" value="ABC_TM1"/>
    <property type="match status" value="1"/>
</dbReference>
<evidence type="ECO:0000259" key="8">
    <source>
        <dbReference type="PROSITE" id="PS50928"/>
    </source>
</evidence>
<feature type="transmembrane region" description="Helical" evidence="7">
    <location>
        <begin position="7"/>
        <end position="26"/>
    </location>
</feature>
<reference evidence="9" key="1">
    <citation type="submission" date="2022-05" db="EMBL/GenBank/DDBJ databases">
        <title>Comparative Genomics of Spacecraft Associated Microbes.</title>
        <authorList>
            <person name="Tran M.T."/>
            <person name="Wright A."/>
            <person name="Seuylemezian A."/>
            <person name="Eisen J."/>
            <person name="Coil D."/>
        </authorList>
    </citation>
    <scope>NUCLEOTIDE SEQUENCE</scope>
    <source>
        <strain evidence="9">214.1.1</strain>
    </source>
</reference>
<keyword evidence="2 7" id="KW-0813">Transport</keyword>
<keyword evidence="3" id="KW-1003">Cell membrane</keyword>
<evidence type="ECO:0000256" key="5">
    <source>
        <dbReference type="ARBA" id="ARBA00022989"/>
    </source>
</evidence>
<feature type="transmembrane region" description="Helical" evidence="7">
    <location>
        <begin position="207"/>
        <end position="227"/>
    </location>
</feature>
<gene>
    <name evidence="9" type="ORF">M3202_10595</name>
</gene>
<dbReference type="Gene3D" id="1.10.3720.10">
    <property type="entry name" value="MetI-like"/>
    <property type="match status" value="1"/>
</dbReference>
<feature type="transmembrane region" description="Helical" evidence="7">
    <location>
        <begin position="167"/>
        <end position="186"/>
    </location>
</feature>
<evidence type="ECO:0000256" key="4">
    <source>
        <dbReference type="ARBA" id="ARBA00022692"/>
    </source>
</evidence>
<name>A0A9X2DSC2_9BACI</name>
<evidence type="ECO:0000313" key="10">
    <source>
        <dbReference type="Proteomes" id="UP001139179"/>
    </source>
</evidence>
<dbReference type="EMBL" id="JAMBOL010000008">
    <property type="protein sequence ID" value="MCM3714537.1"/>
    <property type="molecule type" value="Genomic_DNA"/>
</dbReference>
<organism evidence="9 10">
    <name type="scientific">Halalkalibacter oceani</name>
    <dbReference type="NCBI Taxonomy" id="1653776"/>
    <lineage>
        <taxon>Bacteria</taxon>
        <taxon>Bacillati</taxon>
        <taxon>Bacillota</taxon>
        <taxon>Bacilli</taxon>
        <taxon>Bacillales</taxon>
        <taxon>Bacillaceae</taxon>
        <taxon>Halalkalibacter</taxon>
    </lineage>
</organism>
<keyword evidence="10" id="KW-1185">Reference proteome</keyword>
<feature type="transmembrane region" description="Helical" evidence="7">
    <location>
        <begin position="264"/>
        <end position="284"/>
    </location>
</feature>
<keyword evidence="5 7" id="KW-1133">Transmembrane helix</keyword>
<evidence type="ECO:0000256" key="2">
    <source>
        <dbReference type="ARBA" id="ARBA00022448"/>
    </source>
</evidence>
<comment type="caution">
    <text evidence="9">The sequence shown here is derived from an EMBL/GenBank/DDBJ whole genome shotgun (WGS) entry which is preliminary data.</text>
</comment>
<sequence>MLFKRHFTLYIMMIPIFIYFLLFAYYPLVRGFLISLQDFRLIGDRPFIGFQNYVTVLQDPQFWLVMKNTVLIGGGILIIGFAFPIIVAIAINELTKQFLKKFTQTIIYLPHLFSWVIVGGIWIFILSPDGGLVNELLKWFQLEPVQFLTQEQYARPVMIFTAIWKEMGYICIIYLAAIVGINPSLYESARIDGANFWHETRYITLPQLIPTMKIVLMLNIMSVLKIFDQIFMMSNPAIAHKVDVIMMYTYEKGILQFQMGVASAAAYLVILATFLLTIVTRILIRYDKED</sequence>
<dbReference type="CDD" id="cd06261">
    <property type="entry name" value="TM_PBP2"/>
    <property type="match status" value="1"/>
</dbReference>
<evidence type="ECO:0000313" key="9">
    <source>
        <dbReference type="EMBL" id="MCM3714537.1"/>
    </source>
</evidence>
<dbReference type="InterPro" id="IPR050809">
    <property type="entry name" value="UgpAE/MalFG_permease"/>
</dbReference>
<feature type="transmembrane region" description="Helical" evidence="7">
    <location>
        <begin position="106"/>
        <end position="125"/>
    </location>
</feature>
<accession>A0A9X2DSC2</accession>
<dbReference type="SUPFAM" id="SSF161098">
    <property type="entry name" value="MetI-like"/>
    <property type="match status" value="1"/>
</dbReference>
<keyword evidence="4 7" id="KW-0812">Transmembrane</keyword>
<evidence type="ECO:0000256" key="7">
    <source>
        <dbReference type="RuleBase" id="RU363032"/>
    </source>
</evidence>
<protein>
    <submittedName>
        <fullName evidence="9">ABC transporter permease subunit</fullName>
    </submittedName>
</protein>
<dbReference type="RefSeq" id="WP_251193262.1">
    <property type="nucleotide sequence ID" value="NZ_JAMBOL010000008.1"/>
</dbReference>
<comment type="subcellular location">
    <subcellularLocation>
        <location evidence="1 7">Cell membrane</location>
        <topology evidence="1 7">Multi-pass membrane protein</topology>
    </subcellularLocation>
</comment>
<evidence type="ECO:0000256" key="3">
    <source>
        <dbReference type="ARBA" id="ARBA00022475"/>
    </source>
</evidence>